<dbReference type="InterPro" id="IPR029063">
    <property type="entry name" value="SAM-dependent_MTases_sf"/>
</dbReference>
<evidence type="ECO:0000313" key="3">
    <source>
        <dbReference type="Proteomes" id="UP000887560"/>
    </source>
</evidence>
<dbReference type="Gene3D" id="4.10.530.10">
    <property type="entry name" value="Gamma-fibrinogen Carboxyl Terminal Fragment, domain 2"/>
    <property type="match status" value="1"/>
</dbReference>
<keyword evidence="1" id="KW-0812">Transmembrane</keyword>
<dbReference type="Gene3D" id="3.90.215.10">
    <property type="entry name" value="Gamma Fibrinogen, chain A, domain 1"/>
    <property type="match status" value="1"/>
</dbReference>
<reference evidence="4" key="1">
    <citation type="submission" date="2022-11" db="UniProtKB">
        <authorList>
            <consortium name="WormBaseParasite"/>
        </authorList>
    </citation>
    <scope>IDENTIFICATION</scope>
</reference>
<keyword evidence="1" id="KW-1133">Transmembrane helix</keyword>
<dbReference type="InterPro" id="IPR002181">
    <property type="entry name" value="Fibrinogen_a/b/g_C_dom"/>
</dbReference>
<dbReference type="Proteomes" id="UP000887560">
    <property type="component" value="Unplaced"/>
</dbReference>
<dbReference type="SUPFAM" id="SSF53335">
    <property type="entry name" value="S-adenosyl-L-methionine-dependent methyltransferases"/>
    <property type="match status" value="1"/>
</dbReference>
<dbReference type="SUPFAM" id="SSF56496">
    <property type="entry name" value="Fibrinogen C-terminal domain-like"/>
    <property type="match status" value="1"/>
</dbReference>
<proteinExistence type="predicted"/>
<sequence>MTRSYNICEREVNMDSMPREDSRLSGRIGCSNFGTSDRLFGRDHLEDELDPVLSAAVRFNKSKSKGGLKYVLLCLIALLAIILLTIALFIIFSQSSSVSAYASNGENQEVRRVIITDEDKETERWTEAYQRNELTDVTHKTIGEEVIETFHDVLFQNKRPKIESGLLQAEHVRTGHHPPFGHPSTFLSPIGEVVDCEHFRNKGKGSGANQLSVPNYGDFYAYCEMESEQGWIVLQKRTSGKWPFWNASFDEYSYGFGDLPDGDHWLGLDRVSAFVESNRRLEMRIRLQGDFCVSKACSGLGDDGNWWGDWKFKILSRDEGYRITDLEYLRGNLSDPNQPEKDLFTQLCNNRSFTTVDVDNDENKYENCAKFRRRGAWWHGGCAYTSLNGLYGDPGNKPSGQFWHWRSAIENITHKSYEIKPKKSLILFRIVLMSQSIFTKVFNSQFVHIYDRSRSDPLKALQSMNRLRVPWISSFISKNTQVRPDRPLEGNKILDVGCGPGILSLALGRLGAEVVGIDEVQSAVNLAQKSSFTLSPELRSNTKFVSDTIENFALDEDYHHVFDAVVASEVAEHVADLNLFVKTCCKLAKPNSPIFFTTINKTLCSWIFAILVAEDILRLLPKGLHEYEKFVRPEDLRRLLVDEQCRLGHTRGMFYNPLTDHWAWTDFTGINYGLVAFTKPY</sequence>
<dbReference type="SMART" id="SM00186">
    <property type="entry name" value="FBG"/>
    <property type="match status" value="1"/>
</dbReference>
<dbReference type="AlphaFoldDB" id="A0A915NRU6"/>
<keyword evidence="3" id="KW-1185">Reference proteome</keyword>
<dbReference type="Pfam" id="PF00147">
    <property type="entry name" value="Fibrinogen_C"/>
    <property type="match status" value="1"/>
</dbReference>
<organism evidence="3 4">
    <name type="scientific">Meloidogyne floridensis</name>
    <dbReference type="NCBI Taxonomy" id="298350"/>
    <lineage>
        <taxon>Eukaryota</taxon>
        <taxon>Metazoa</taxon>
        <taxon>Ecdysozoa</taxon>
        <taxon>Nematoda</taxon>
        <taxon>Chromadorea</taxon>
        <taxon>Rhabditida</taxon>
        <taxon>Tylenchina</taxon>
        <taxon>Tylenchomorpha</taxon>
        <taxon>Tylenchoidea</taxon>
        <taxon>Meloidogynidae</taxon>
        <taxon>Meloidogyninae</taxon>
        <taxon>Meloidogyne</taxon>
    </lineage>
</organism>
<dbReference type="InterPro" id="IPR010233">
    <property type="entry name" value="UbiG_MeTrfase"/>
</dbReference>
<dbReference type="InterPro" id="IPR050373">
    <property type="entry name" value="Fibrinogen_C-term_domain"/>
</dbReference>
<dbReference type="InterPro" id="IPR036056">
    <property type="entry name" value="Fibrinogen-like_C"/>
</dbReference>
<dbReference type="NCBIfam" id="TIGR01983">
    <property type="entry name" value="UbiG"/>
    <property type="match status" value="1"/>
</dbReference>
<dbReference type="PROSITE" id="PS51406">
    <property type="entry name" value="FIBRINOGEN_C_2"/>
    <property type="match status" value="1"/>
</dbReference>
<evidence type="ECO:0000259" key="2">
    <source>
        <dbReference type="PROSITE" id="PS51406"/>
    </source>
</evidence>
<protein>
    <submittedName>
        <fullName evidence="4">Fibrinogen C-terminal domain-containing protein</fullName>
    </submittedName>
</protein>
<evidence type="ECO:0000313" key="4">
    <source>
        <dbReference type="WBParaSite" id="scf7180000419666.g4154"/>
    </source>
</evidence>
<dbReference type="PANTHER" id="PTHR19143">
    <property type="entry name" value="FIBRINOGEN/TENASCIN/ANGIOPOEITIN"/>
    <property type="match status" value="1"/>
</dbReference>
<dbReference type="GO" id="GO:0005615">
    <property type="term" value="C:extracellular space"/>
    <property type="evidence" value="ECO:0007669"/>
    <property type="project" value="TreeGrafter"/>
</dbReference>
<evidence type="ECO:0000256" key="1">
    <source>
        <dbReference type="SAM" id="Phobius"/>
    </source>
</evidence>
<keyword evidence="1" id="KW-0472">Membrane</keyword>
<dbReference type="Pfam" id="PF13489">
    <property type="entry name" value="Methyltransf_23"/>
    <property type="match status" value="1"/>
</dbReference>
<dbReference type="WBParaSite" id="scf7180000419666.g4154">
    <property type="protein sequence ID" value="scf7180000419666.g4154"/>
    <property type="gene ID" value="scf7180000419666.g4154"/>
</dbReference>
<feature type="domain" description="Fibrinogen C-terminal" evidence="2">
    <location>
        <begin position="187"/>
        <end position="423"/>
    </location>
</feature>
<dbReference type="InterPro" id="IPR014716">
    <property type="entry name" value="Fibrinogen_a/b/g_C_1"/>
</dbReference>
<dbReference type="GO" id="GO:0010420">
    <property type="term" value="F:polyprenyldihydroxybenzoate methyltransferase activity"/>
    <property type="evidence" value="ECO:0007669"/>
    <property type="project" value="InterPro"/>
</dbReference>
<accession>A0A915NRU6</accession>
<name>A0A915NRU6_9BILA</name>
<feature type="transmembrane region" description="Helical" evidence="1">
    <location>
        <begin position="70"/>
        <end position="92"/>
    </location>
</feature>
<dbReference type="CDD" id="cd02440">
    <property type="entry name" value="AdoMet_MTases"/>
    <property type="match status" value="1"/>
</dbReference>
<dbReference type="PANTHER" id="PTHR19143:SF445">
    <property type="entry name" value="FIBRINOGEN C-TERMINAL DOMAIN-CONTAINING PROTEIN"/>
    <property type="match status" value="1"/>
</dbReference>
<dbReference type="Gene3D" id="3.40.50.150">
    <property type="entry name" value="Vaccinia Virus protein VP39"/>
    <property type="match status" value="1"/>
</dbReference>
<dbReference type="GO" id="GO:0061542">
    <property type="term" value="F:3-demethylubiquinol 3-O-methyltransferase activity"/>
    <property type="evidence" value="ECO:0007669"/>
    <property type="project" value="InterPro"/>
</dbReference>